<dbReference type="eggNOG" id="KOG0518">
    <property type="taxonomic scope" value="Eukaryota"/>
</dbReference>
<evidence type="ECO:0000256" key="3">
    <source>
        <dbReference type="ARBA" id="ARBA00022490"/>
    </source>
</evidence>
<dbReference type="CDD" id="cd00070">
    <property type="entry name" value="GLECT"/>
    <property type="match status" value="1"/>
</dbReference>
<dbReference type="SUPFAM" id="SSF49899">
    <property type="entry name" value="Concanavalin A-like lectins/glucanases"/>
    <property type="match status" value="1"/>
</dbReference>
<dbReference type="SMART" id="SM00908">
    <property type="entry name" value="Gal-bind_lectin"/>
    <property type="match status" value="1"/>
</dbReference>
<dbReference type="PROSITE" id="PS00019">
    <property type="entry name" value="ACTININ_1"/>
    <property type="match status" value="2"/>
</dbReference>
<feature type="repeat" description="Filamin" evidence="8">
    <location>
        <begin position="2391"/>
        <end position="2482"/>
    </location>
</feature>
<dbReference type="SUPFAM" id="SSF81296">
    <property type="entry name" value="E set domains"/>
    <property type="match status" value="20"/>
</dbReference>
<dbReference type="Pfam" id="PF00307">
    <property type="entry name" value="CH"/>
    <property type="match status" value="4"/>
</dbReference>
<dbReference type="Proteomes" id="UP000001070">
    <property type="component" value="Unassembled WGS sequence"/>
</dbReference>
<keyword evidence="6" id="KW-0009">Actin-binding</keyword>
<evidence type="ECO:0000256" key="1">
    <source>
        <dbReference type="ARBA" id="ARBA00004245"/>
    </source>
</evidence>
<dbReference type="STRING" id="7222.B4JY94"/>
<dbReference type="GO" id="GO:0051015">
    <property type="term" value="F:actin filament binding"/>
    <property type="evidence" value="ECO:0007669"/>
    <property type="project" value="InterPro"/>
</dbReference>
<dbReference type="SUPFAM" id="SSF47576">
    <property type="entry name" value="Calponin-homology domain, CH-domain"/>
    <property type="match status" value="2"/>
</dbReference>
<dbReference type="FunFam" id="1.10.418.10:FF:000006">
    <property type="entry name" value="Filamin-B isoform A"/>
    <property type="match status" value="2"/>
</dbReference>
<dbReference type="InterPro" id="IPR017868">
    <property type="entry name" value="Filamin/ABP280_repeat-like"/>
</dbReference>
<evidence type="ECO:0000313" key="12">
    <source>
        <dbReference type="Proteomes" id="UP000001070"/>
    </source>
</evidence>
<dbReference type="FunFam" id="1.10.418.10:FF:000008">
    <property type="entry name" value="Filamin-B isoform C"/>
    <property type="match status" value="1"/>
</dbReference>
<dbReference type="Gene3D" id="2.60.120.200">
    <property type="match status" value="1"/>
</dbReference>
<dbReference type="InterPro" id="IPR044801">
    <property type="entry name" value="Filamin"/>
</dbReference>
<evidence type="ECO:0000259" key="10">
    <source>
        <dbReference type="PROSITE" id="PS51304"/>
    </source>
</evidence>
<dbReference type="CDD" id="cd21311">
    <property type="entry name" value="CH_dFLNA-like_rpt1"/>
    <property type="match status" value="2"/>
</dbReference>
<dbReference type="FunFam" id="2.60.40.10:FF:001681">
    <property type="entry name" value="filamin-A isoform X7"/>
    <property type="match status" value="1"/>
</dbReference>
<evidence type="ECO:0000313" key="11">
    <source>
        <dbReference type="EMBL" id="EDV90656.1"/>
    </source>
</evidence>
<feature type="repeat" description="Filamin" evidence="8">
    <location>
        <begin position="1233"/>
        <end position="1331"/>
    </location>
</feature>
<dbReference type="InterPro" id="IPR001298">
    <property type="entry name" value="Filamin/ABP280_rpt"/>
</dbReference>
<dbReference type="GO" id="GO:0030246">
    <property type="term" value="F:carbohydrate binding"/>
    <property type="evidence" value="ECO:0007669"/>
    <property type="project" value="UniProtKB-KW"/>
</dbReference>
<feature type="repeat" description="Filamin" evidence="8">
    <location>
        <begin position="1524"/>
        <end position="1619"/>
    </location>
</feature>
<feature type="domain" description="Calponin-homology (CH)" evidence="9">
    <location>
        <begin position="139"/>
        <end position="242"/>
    </location>
</feature>
<dbReference type="PANTHER" id="PTHR38537:SF8">
    <property type="entry name" value="FILAMIN-A"/>
    <property type="match status" value="1"/>
</dbReference>
<dbReference type="PROSITE" id="PS51304">
    <property type="entry name" value="GALECTIN"/>
    <property type="match status" value="1"/>
</dbReference>
<dbReference type="FunFam" id="2.60.40.10:FF:000001">
    <property type="entry name" value="Filamin-C isoform b"/>
    <property type="match status" value="3"/>
</dbReference>
<feature type="repeat" description="Filamin" evidence="8">
    <location>
        <begin position="2202"/>
        <end position="2294"/>
    </location>
</feature>
<dbReference type="Gene3D" id="1.10.418.10">
    <property type="entry name" value="Calponin-like domain"/>
    <property type="match status" value="4"/>
</dbReference>
<dbReference type="PROSITE" id="PS50021">
    <property type="entry name" value="CH"/>
    <property type="match status" value="4"/>
</dbReference>
<dbReference type="FunFam" id="2.60.40.10:FF:000092">
    <property type="entry name" value="Filamin-B isoform B"/>
    <property type="match status" value="1"/>
</dbReference>
<dbReference type="FunFam" id="2.60.40.10:FF:000096">
    <property type="entry name" value="filamin-C isoform X2"/>
    <property type="match status" value="1"/>
</dbReference>
<feature type="repeat" description="Filamin" evidence="8">
    <location>
        <begin position="850"/>
        <end position="946"/>
    </location>
</feature>
<dbReference type="InterPro" id="IPR001079">
    <property type="entry name" value="Galectin_CRD"/>
</dbReference>
<dbReference type="Gene3D" id="2.60.40.10">
    <property type="entry name" value="Immunoglobulins"/>
    <property type="match status" value="20"/>
</dbReference>
<keyword evidence="12" id="KW-1185">Reference proteome</keyword>
<feature type="repeat" description="Filamin" evidence="8">
    <location>
        <begin position="946"/>
        <end position="1037"/>
    </location>
</feature>
<dbReference type="SMART" id="SM00557">
    <property type="entry name" value="IG_FLMN"/>
    <property type="match status" value="20"/>
</dbReference>
<feature type="repeat" description="Filamin" evidence="8">
    <location>
        <begin position="1425"/>
        <end position="1523"/>
    </location>
</feature>
<dbReference type="FunFam" id="2.60.40.10:FF:000140">
    <property type="entry name" value="FiLamiN (Actin binding protein) homolog"/>
    <property type="match status" value="1"/>
</dbReference>
<keyword evidence="4" id="KW-0430">Lectin</keyword>
<reference evidence="11 12" key="1">
    <citation type="journal article" date="2007" name="Nature">
        <title>Evolution of genes and genomes on the Drosophila phylogeny.</title>
        <authorList>
            <consortium name="Drosophila 12 Genomes Consortium"/>
            <person name="Clark A.G."/>
            <person name="Eisen M.B."/>
            <person name="Smith D.R."/>
            <person name="Bergman C.M."/>
            <person name="Oliver B."/>
            <person name="Markow T.A."/>
            <person name="Kaufman T.C."/>
            <person name="Kellis M."/>
            <person name="Gelbart W."/>
            <person name="Iyer V.N."/>
            <person name="Pollard D.A."/>
            <person name="Sackton T.B."/>
            <person name="Larracuente A.M."/>
            <person name="Singh N.D."/>
            <person name="Abad J.P."/>
            <person name="Abt D.N."/>
            <person name="Adryan B."/>
            <person name="Aguade M."/>
            <person name="Akashi H."/>
            <person name="Anderson W.W."/>
            <person name="Aquadro C.F."/>
            <person name="Ardell D.H."/>
            <person name="Arguello R."/>
            <person name="Artieri C.G."/>
            <person name="Barbash D.A."/>
            <person name="Barker D."/>
            <person name="Barsanti P."/>
            <person name="Batterham P."/>
            <person name="Batzoglou S."/>
            <person name="Begun D."/>
            <person name="Bhutkar A."/>
            <person name="Blanco E."/>
            <person name="Bosak S.A."/>
            <person name="Bradley R.K."/>
            <person name="Brand A.D."/>
            <person name="Brent M.R."/>
            <person name="Brooks A.N."/>
            <person name="Brown R.H."/>
            <person name="Butlin R.K."/>
            <person name="Caggese C."/>
            <person name="Calvi B.R."/>
            <person name="Bernardo de Carvalho A."/>
            <person name="Caspi A."/>
            <person name="Castrezana S."/>
            <person name="Celniker S.E."/>
            <person name="Chang J.L."/>
            <person name="Chapple C."/>
            <person name="Chatterji S."/>
            <person name="Chinwalla A."/>
            <person name="Civetta A."/>
            <person name="Clifton S.W."/>
            <person name="Comeron J.M."/>
            <person name="Costello J.C."/>
            <person name="Coyne J.A."/>
            <person name="Daub J."/>
            <person name="David R.G."/>
            <person name="Delcher A.L."/>
            <person name="Delehaunty K."/>
            <person name="Do C.B."/>
            <person name="Ebling H."/>
            <person name="Edwards K."/>
            <person name="Eickbush T."/>
            <person name="Evans J.D."/>
            <person name="Filipski A."/>
            <person name="Findeiss S."/>
            <person name="Freyhult E."/>
            <person name="Fulton L."/>
            <person name="Fulton R."/>
            <person name="Garcia A.C."/>
            <person name="Gardiner A."/>
            <person name="Garfield D.A."/>
            <person name="Garvin B.E."/>
            <person name="Gibson G."/>
            <person name="Gilbert D."/>
            <person name="Gnerre S."/>
            <person name="Godfrey J."/>
            <person name="Good R."/>
            <person name="Gotea V."/>
            <person name="Gravely B."/>
            <person name="Greenberg A.J."/>
            <person name="Griffiths-Jones S."/>
            <person name="Gross S."/>
            <person name="Guigo R."/>
            <person name="Gustafson E.A."/>
            <person name="Haerty W."/>
            <person name="Hahn M.W."/>
            <person name="Halligan D.L."/>
            <person name="Halpern A.L."/>
            <person name="Halter G.M."/>
            <person name="Han M.V."/>
            <person name="Heger A."/>
            <person name="Hillier L."/>
            <person name="Hinrichs A.S."/>
            <person name="Holmes I."/>
            <person name="Hoskins R.A."/>
            <person name="Hubisz M.J."/>
            <person name="Hultmark D."/>
            <person name="Huntley M.A."/>
            <person name="Jaffe D.B."/>
            <person name="Jagadeeshan S."/>
            <person name="Jeck W.R."/>
            <person name="Johnson J."/>
            <person name="Jones C.D."/>
            <person name="Jordan W.C."/>
            <person name="Karpen G.H."/>
            <person name="Kataoka E."/>
            <person name="Keightley P.D."/>
            <person name="Kheradpour P."/>
            <person name="Kirkness E.F."/>
            <person name="Koerich L.B."/>
            <person name="Kristiansen K."/>
            <person name="Kudrna D."/>
            <person name="Kulathinal R.J."/>
            <person name="Kumar S."/>
            <person name="Kwok R."/>
            <person name="Lander E."/>
            <person name="Langley C.H."/>
            <person name="Lapoint R."/>
            <person name="Lazzaro B.P."/>
            <person name="Lee S.J."/>
            <person name="Levesque L."/>
            <person name="Li R."/>
            <person name="Lin C.F."/>
            <person name="Lin M.F."/>
            <person name="Lindblad-Toh K."/>
            <person name="Llopart A."/>
            <person name="Long M."/>
            <person name="Low L."/>
            <person name="Lozovsky E."/>
            <person name="Lu J."/>
            <person name="Luo M."/>
            <person name="Machado C.A."/>
            <person name="Makalowski W."/>
            <person name="Marzo M."/>
            <person name="Matsuda M."/>
            <person name="Matzkin L."/>
            <person name="McAllister B."/>
            <person name="McBride C.S."/>
            <person name="McKernan B."/>
            <person name="McKernan K."/>
            <person name="Mendez-Lago M."/>
            <person name="Minx P."/>
            <person name="Mollenhauer M.U."/>
            <person name="Montooth K."/>
            <person name="Mount S.M."/>
            <person name="Mu X."/>
            <person name="Myers E."/>
            <person name="Negre B."/>
            <person name="Newfeld S."/>
            <person name="Nielsen R."/>
            <person name="Noor M.A."/>
            <person name="O'Grady P."/>
            <person name="Pachter L."/>
            <person name="Papaceit M."/>
            <person name="Parisi M.J."/>
            <person name="Parisi M."/>
            <person name="Parts L."/>
            <person name="Pedersen J.S."/>
            <person name="Pesole G."/>
            <person name="Phillippy A.M."/>
            <person name="Ponting C.P."/>
            <person name="Pop M."/>
            <person name="Porcelli D."/>
            <person name="Powell J.R."/>
            <person name="Prohaska S."/>
            <person name="Pruitt K."/>
            <person name="Puig M."/>
            <person name="Quesneville H."/>
            <person name="Ram K.R."/>
            <person name="Rand D."/>
            <person name="Rasmussen M.D."/>
            <person name="Reed L.K."/>
            <person name="Reenan R."/>
            <person name="Reily A."/>
            <person name="Remington K.A."/>
            <person name="Rieger T.T."/>
            <person name="Ritchie M.G."/>
            <person name="Robin C."/>
            <person name="Rogers Y.H."/>
            <person name="Rohde C."/>
            <person name="Rozas J."/>
            <person name="Rubenfield M.J."/>
            <person name="Ruiz A."/>
            <person name="Russo S."/>
            <person name="Salzberg S.L."/>
            <person name="Sanchez-Gracia A."/>
            <person name="Saranga D.J."/>
            <person name="Sato H."/>
            <person name="Schaeffer S.W."/>
            <person name="Schatz M.C."/>
            <person name="Schlenke T."/>
            <person name="Schwartz R."/>
            <person name="Segarra C."/>
            <person name="Singh R.S."/>
            <person name="Sirot L."/>
            <person name="Sirota M."/>
            <person name="Sisneros N.B."/>
            <person name="Smith C.D."/>
            <person name="Smith T.F."/>
            <person name="Spieth J."/>
            <person name="Stage D.E."/>
            <person name="Stark A."/>
            <person name="Stephan W."/>
            <person name="Strausberg R.L."/>
            <person name="Strempel S."/>
            <person name="Sturgill D."/>
            <person name="Sutton G."/>
            <person name="Sutton G.G."/>
            <person name="Tao W."/>
            <person name="Teichmann S."/>
            <person name="Tobari Y.N."/>
            <person name="Tomimura Y."/>
            <person name="Tsolas J.M."/>
            <person name="Valente V.L."/>
            <person name="Venter E."/>
            <person name="Venter J.C."/>
            <person name="Vicario S."/>
            <person name="Vieira F.G."/>
            <person name="Vilella A.J."/>
            <person name="Villasante A."/>
            <person name="Walenz B."/>
            <person name="Wang J."/>
            <person name="Wasserman M."/>
            <person name="Watts T."/>
            <person name="Wilson D."/>
            <person name="Wilson R.K."/>
            <person name="Wing R.A."/>
            <person name="Wolfner M.F."/>
            <person name="Wong A."/>
            <person name="Wong G.K."/>
            <person name="Wu C.I."/>
            <person name="Wu G."/>
            <person name="Yamamoto D."/>
            <person name="Yang H.P."/>
            <person name="Yang S.P."/>
            <person name="Yorke J.A."/>
            <person name="Yoshida K."/>
            <person name="Zdobnov E."/>
            <person name="Zhang P."/>
            <person name="Zhang Y."/>
            <person name="Zimin A.V."/>
            <person name="Baldwin J."/>
            <person name="Abdouelleil A."/>
            <person name="Abdulkadir J."/>
            <person name="Abebe A."/>
            <person name="Abera B."/>
            <person name="Abreu J."/>
            <person name="Acer S.C."/>
            <person name="Aftuck L."/>
            <person name="Alexander A."/>
            <person name="An P."/>
            <person name="Anderson E."/>
            <person name="Anderson S."/>
            <person name="Arachi H."/>
            <person name="Azer M."/>
            <person name="Bachantsang P."/>
            <person name="Barry A."/>
            <person name="Bayul T."/>
            <person name="Berlin A."/>
            <person name="Bessette D."/>
            <person name="Bloom T."/>
            <person name="Blye J."/>
            <person name="Boguslavskiy L."/>
            <person name="Bonnet C."/>
            <person name="Boukhgalter B."/>
            <person name="Bourzgui I."/>
            <person name="Brown A."/>
            <person name="Cahill P."/>
            <person name="Channer S."/>
            <person name="Cheshatsang Y."/>
            <person name="Chuda L."/>
            <person name="Citroen M."/>
            <person name="Collymore A."/>
            <person name="Cooke P."/>
            <person name="Costello M."/>
            <person name="D'Aco K."/>
            <person name="Daza R."/>
            <person name="De Haan G."/>
            <person name="DeGray S."/>
            <person name="DeMaso C."/>
            <person name="Dhargay N."/>
            <person name="Dooley K."/>
            <person name="Dooley E."/>
            <person name="Doricent M."/>
            <person name="Dorje P."/>
            <person name="Dorjee K."/>
            <person name="Dupes A."/>
            <person name="Elong R."/>
            <person name="Falk J."/>
            <person name="Farina A."/>
            <person name="Faro S."/>
            <person name="Ferguson D."/>
            <person name="Fisher S."/>
            <person name="Foley C.D."/>
            <person name="Franke A."/>
            <person name="Friedrich D."/>
            <person name="Gadbois L."/>
            <person name="Gearin G."/>
            <person name="Gearin C.R."/>
            <person name="Giannoukos G."/>
            <person name="Goode T."/>
            <person name="Graham J."/>
            <person name="Grandbois E."/>
            <person name="Grewal S."/>
            <person name="Gyaltsen K."/>
            <person name="Hafez N."/>
            <person name="Hagos B."/>
            <person name="Hall J."/>
            <person name="Henson C."/>
            <person name="Hollinger A."/>
            <person name="Honan T."/>
            <person name="Huard M.D."/>
            <person name="Hughes L."/>
            <person name="Hurhula B."/>
            <person name="Husby M.E."/>
            <person name="Kamat A."/>
            <person name="Kanga B."/>
            <person name="Kashin S."/>
            <person name="Khazanovich D."/>
            <person name="Kisner P."/>
            <person name="Lance K."/>
            <person name="Lara M."/>
            <person name="Lee W."/>
            <person name="Lennon N."/>
            <person name="Letendre F."/>
            <person name="LeVine R."/>
            <person name="Lipovsky A."/>
            <person name="Liu X."/>
            <person name="Liu J."/>
            <person name="Liu S."/>
            <person name="Lokyitsang T."/>
            <person name="Lokyitsang Y."/>
            <person name="Lubonja R."/>
            <person name="Lui A."/>
            <person name="MacDonald P."/>
            <person name="Magnisalis V."/>
            <person name="Maru K."/>
            <person name="Matthews C."/>
            <person name="McCusker W."/>
            <person name="McDonough S."/>
            <person name="Mehta T."/>
            <person name="Meldrim J."/>
            <person name="Meneus L."/>
            <person name="Mihai O."/>
            <person name="Mihalev A."/>
            <person name="Mihova T."/>
            <person name="Mittelman R."/>
            <person name="Mlenga V."/>
            <person name="Montmayeur A."/>
            <person name="Mulrain L."/>
            <person name="Navidi A."/>
            <person name="Naylor J."/>
            <person name="Negash T."/>
            <person name="Nguyen T."/>
            <person name="Nguyen N."/>
            <person name="Nicol R."/>
            <person name="Norbu C."/>
            <person name="Norbu N."/>
            <person name="Novod N."/>
            <person name="O'Neill B."/>
            <person name="Osman S."/>
            <person name="Markiewicz E."/>
            <person name="Oyono O.L."/>
            <person name="Patti C."/>
            <person name="Phunkhang P."/>
            <person name="Pierre F."/>
            <person name="Priest M."/>
            <person name="Raghuraman S."/>
            <person name="Rege F."/>
            <person name="Reyes R."/>
            <person name="Rise C."/>
            <person name="Rogov P."/>
            <person name="Ross K."/>
            <person name="Ryan E."/>
            <person name="Settipalli S."/>
            <person name="Shea T."/>
            <person name="Sherpa N."/>
            <person name="Shi L."/>
            <person name="Shih D."/>
            <person name="Sparrow T."/>
            <person name="Spaulding J."/>
            <person name="Stalker J."/>
            <person name="Stange-Thomann N."/>
            <person name="Stavropoulos S."/>
            <person name="Stone C."/>
            <person name="Strader C."/>
            <person name="Tesfaye S."/>
            <person name="Thomson T."/>
            <person name="Thoulutsang Y."/>
            <person name="Thoulutsang D."/>
            <person name="Topham K."/>
            <person name="Topping I."/>
            <person name="Tsamla T."/>
            <person name="Vassiliev H."/>
            <person name="Vo A."/>
            <person name="Wangchuk T."/>
            <person name="Wangdi T."/>
            <person name="Weiand M."/>
            <person name="Wilkinson J."/>
            <person name="Wilson A."/>
            <person name="Yadav S."/>
            <person name="Young G."/>
            <person name="Yu Q."/>
            <person name="Zembek L."/>
            <person name="Zhong D."/>
            <person name="Zimmer A."/>
            <person name="Zwirko Z."/>
            <person name="Jaffe D.B."/>
            <person name="Alvarez P."/>
            <person name="Brockman W."/>
            <person name="Butler J."/>
            <person name="Chin C."/>
            <person name="Gnerre S."/>
            <person name="Grabherr M."/>
            <person name="Kleber M."/>
            <person name="Mauceli E."/>
            <person name="MacCallum I."/>
        </authorList>
    </citation>
    <scope>NUCLEOTIDE SEQUENCE [LARGE SCALE GENOMIC DNA]</scope>
    <source>
        <strain evidence="12">Tucson 15287-2541.00</strain>
    </source>
</reference>
<evidence type="ECO:0000256" key="7">
    <source>
        <dbReference type="ARBA" id="ARBA00023212"/>
    </source>
</evidence>
<evidence type="ECO:0000256" key="6">
    <source>
        <dbReference type="ARBA" id="ARBA00023203"/>
    </source>
</evidence>
<dbReference type="PANTHER" id="PTHR38537">
    <property type="entry name" value="JITTERBUG, ISOFORM N"/>
    <property type="match status" value="1"/>
</dbReference>
<dbReference type="FunFam" id="2.60.40.10:FF:001678">
    <property type="entry name" value="filamin-A isoform X8"/>
    <property type="match status" value="1"/>
</dbReference>
<dbReference type="InterPro" id="IPR036872">
    <property type="entry name" value="CH_dom_sf"/>
</dbReference>
<feature type="domain" description="Calponin-homology (CH)" evidence="9">
    <location>
        <begin position="15"/>
        <end position="120"/>
    </location>
</feature>
<feature type="repeat" description="Filamin" evidence="8">
    <location>
        <begin position="1916"/>
        <end position="2006"/>
    </location>
</feature>
<comment type="subcellular location">
    <subcellularLocation>
        <location evidence="1">Cytoplasm</location>
        <location evidence="1">Cytoskeleton</location>
    </subcellularLocation>
</comment>
<dbReference type="CDD" id="cd21315">
    <property type="entry name" value="CH_dFLNA-like_rpt2"/>
    <property type="match status" value="1"/>
</dbReference>
<dbReference type="SMART" id="SM00033">
    <property type="entry name" value="CH"/>
    <property type="match status" value="4"/>
</dbReference>
<dbReference type="GO" id="GO:0030036">
    <property type="term" value="P:actin cytoskeleton organization"/>
    <property type="evidence" value="ECO:0007669"/>
    <property type="project" value="InterPro"/>
</dbReference>
<feature type="repeat" description="Filamin" evidence="8">
    <location>
        <begin position="1137"/>
        <end position="1225"/>
    </location>
</feature>
<proteinExistence type="inferred from homology"/>
<dbReference type="InterPro" id="IPR013320">
    <property type="entry name" value="ConA-like_dom_sf"/>
</dbReference>
<dbReference type="FunCoup" id="B4JY94">
    <property type="interactions" value="277"/>
</dbReference>
<feature type="repeat" description="Filamin" evidence="8">
    <location>
        <begin position="1040"/>
        <end position="1136"/>
    </location>
</feature>
<feature type="repeat" description="Filamin" evidence="8">
    <location>
        <begin position="2099"/>
        <end position="2199"/>
    </location>
</feature>
<dbReference type="InterPro" id="IPR001715">
    <property type="entry name" value="CH_dom"/>
</dbReference>
<feature type="repeat" description="Filamin" evidence="8">
    <location>
        <begin position="1620"/>
        <end position="1714"/>
    </location>
</feature>
<dbReference type="FunFam" id="2.60.40.10:FF:000007">
    <property type="entry name" value="Filamin-B isoform C"/>
    <property type="match status" value="3"/>
</dbReference>
<feature type="domain" description="Galectin" evidence="10">
    <location>
        <begin position="240"/>
        <end position="374"/>
    </location>
</feature>
<evidence type="ECO:0000256" key="5">
    <source>
        <dbReference type="ARBA" id="ARBA00022737"/>
    </source>
</evidence>
<feature type="repeat" description="Filamin" evidence="8">
    <location>
        <begin position="1724"/>
        <end position="1826"/>
    </location>
</feature>
<dbReference type="eggNOG" id="KOG3587">
    <property type="taxonomic scope" value="Eukaryota"/>
</dbReference>
<name>B4JY94_DROGR</name>
<dbReference type="SMART" id="SM00276">
    <property type="entry name" value="GLECT"/>
    <property type="match status" value="1"/>
</dbReference>
<dbReference type="EMBL" id="CH916377">
    <property type="protein sequence ID" value="EDV90656.1"/>
    <property type="molecule type" value="Genomic_DNA"/>
</dbReference>
<feature type="repeat" description="Filamin" evidence="8">
    <location>
        <begin position="651"/>
        <end position="749"/>
    </location>
</feature>
<evidence type="ECO:0000256" key="2">
    <source>
        <dbReference type="ARBA" id="ARBA00009238"/>
    </source>
</evidence>
<dbReference type="OrthoDB" id="18740at2759"/>
<evidence type="ECO:0000259" key="9">
    <source>
        <dbReference type="PROSITE" id="PS50021"/>
    </source>
</evidence>
<feature type="repeat" description="Filamin" evidence="8">
    <location>
        <begin position="2009"/>
        <end position="2101"/>
    </location>
</feature>
<evidence type="ECO:0000256" key="8">
    <source>
        <dbReference type="PROSITE-ProRule" id="PRU00087"/>
    </source>
</evidence>
<dbReference type="SMR" id="B4JY94"/>
<dbReference type="GO" id="GO:0005856">
    <property type="term" value="C:cytoskeleton"/>
    <property type="evidence" value="ECO:0007669"/>
    <property type="project" value="UniProtKB-SubCell"/>
</dbReference>
<gene>
    <name evidence="11" type="primary">Dgri\GH14254</name>
    <name evidence="11" type="ORF">Dgri_GH14254</name>
</gene>
<evidence type="ECO:0000256" key="4">
    <source>
        <dbReference type="ARBA" id="ARBA00022734"/>
    </source>
</evidence>
<dbReference type="InterPro" id="IPR014756">
    <property type="entry name" value="Ig_E-set"/>
</dbReference>
<keyword evidence="3" id="KW-0963">Cytoplasm</keyword>
<dbReference type="HOGENOM" id="CLU_000783_0_0_1"/>
<dbReference type="InParanoid" id="B4JY94"/>
<dbReference type="PROSITE" id="PS50194">
    <property type="entry name" value="FILAMIN_REPEAT"/>
    <property type="match status" value="20"/>
</dbReference>
<feature type="repeat" description="Filamin" evidence="8">
    <location>
        <begin position="2519"/>
        <end position="2613"/>
    </location>
</feature>
<feature type="domain" description="Calponin-homology (CH)" evidence="9">
    <location>
        <begin position="417"/>
        <end position="522"/>
    </location>
</feature>
<dbReference type="PROSITE" id="PS00020">
    <property type="entry name" value="ACTININ_2"/>
    <property type="match status" value="2"/>
</dbReference>
<feature type="repeat" description="Filamin" evidence="8">
    <location>
        <begin position="751"/>
        <end position="849"/>
    </location>
</feature>
<dbReference type="OMA" id="HMIPHFP"/>
<accession>B4JY94</accession>
<feature type="domain" description="Calponin-homology (CH)" evidence="9">
    <location>
        <begin position="541"/>
        <end position="644"/>
    </location>
</feature>
<sequence length="2613" mass="285065">MEAEYNLGEHAQWKEIQQNTFTRWTNEHLKTVGSSLDNLETDLSDGLRLITLAEVLSQKRLPPHNARPTFRVQKLENVSVALTFFQNEGIKIVNIDASNIVDGNLKLIMGLIWTLILHYSISTPIWDDDKEQPPTESVQTPKQRLLTWIQMKIPDMCINNFTKDWTTGKPIGALVDACAPGLCPDWELWNPVESVRNATEAMVLADDWLDVRQLITPAELVDPNVDEQSVMTYLAQYPNYYFTEIGQLYEGATFLFTGLVSLNCDRFSINFVHGNNNRDVALHINPRFFEQRIITNTEIHNKWGREEIPATLPFLLGQGERFAIQVLVTQTCYLIAINGHHLSAYSHRLAYDAVRFLEVKGDVGEVRMHSSMVRGYPQSFFETAQQQQHQQSEEYDENFDEDMEAERDLAEDAQWKKIQQNTFTRWANEHLKTIDRSINNLETDLSDGLRLIALIEVLSQKRLPKYNKRPTFRSQKLENVSVALKFLQDEGIKIVNIDSSDIVDCKLKLILGLIWTLILHYSISMPMWDGEDEKQLNGSGHTPKQRLLNWIHARIPDMPINNFTNDWTTGKAVGALVDACAPGLCPDWEMWDPKDAVQNASEAMGLADDWLNVRQLIKPEELVNPNVDEQSMMTYLSQYPNSKLKTGAPLRPKTNPNRVRAYGPGIEPIGPVVGAPANFTVETFSAGKGAVDVNIEGPNGVVEKADVRFNNDKNLTYTISYIPKEEGDLKVAVKFSGRDIPKSPFPVKVEGHAGDASKVKVTGPGIQPSGVTVKKPTFFDILAKDAGRGVPEVIIIDPANHKTSVAAKVRQLEDDTWRCEYVTAQQGLHSVNVFFAGTPIPNSPFPVKVAPLSDARKVRVSGRGLQATGVRVGDDADFKIHTEGAGEGVPEVRVIGPGGMNQNVMQSKVDGNTYECHYYPTKEGRYVVMVTFSGQEVPKSPFDVKVGPKKESSIVAYGPGLNSGVIGYPAAFVVETNGETGALGFTVAGPSQAEIECHDNGDGSALVKYHPTAVGEYAVHILCDNEDIPKSPFIAQILPRTDFHPELVKASGPGLAKNGVTINQSTSFDVDTSKAGNAPLDVIVQDVYGNKLPVQIKNNPDGTKKVSYTPTSGVPHTVEVNYGGVSTPNSPHRIYVGVPVDASKVQSFGPWLQPGVRPNVATHFNVDARDAGEAELKVKVVHEDTKLDVPCRIIDNEDSTYSVEVIPPMKGAYTTTMTYGGQRVPLGQKVVVEQTVDVSKIKVDGLEPSVIMNAATDFMVDMSKVGSNIESGKLSCAIFDPKGHVLPSKMVQGPTDDIFRIMYTPFEAGRHTIELMYDNIPVPGSPFVVNVKSGCDPTRCKAYGPGLESGLTNQKNKFTVETKGAGNGGLSLAIEGPSEAKMVCTDNRDGSCDVDYQATDPGEYDITIRFADKHIPGSPFRVLVEGSVDPSKVKVYGAGIEHGQVRESVPTVFNVDVGEAGPGPIAVKLTNSEGIPVDNLSVEDKGNCIYAVHYVPPKAGSVLTCQVKFADVEVPCSPFVMTVFPKSEATKVTVKGVNETKKTPASLPAEFEIDTKQAGQADINVAIKNPKGKPMQPRLEEVATGTYVVSFVPDECGTYQCSIKYGDKEIEGSPFKLEAFPTGEAKKCKLVEEAPKIQPSGSQSHIKVDAREAGNGAVTCKITNKAGSEIVDIDVIEKDGFFDILYALNDPGDYDINVKFGGKDIPNGSFSIKAVESIEQYSHSEYVEEHTTKVLKQTTTQSGLVNGKSEVTYRSVAFEKLPLPTTGGNVTAEVRMPSGKVDKPIIQDNRDGTVSVKYDPREEGSHELVVKYNGEPVQGSPFKFHVDSITSGYVTAYGPGLTHGVTGEPANFTISTKGASAGGLTMAVEGPSKADIKYHDNKDGTVSVQYLPTAPGEYQVSVRFGDKHIKGSPYFAKITGEGRKRNQISVGSCSEVTMPGDITDDDLRALNASIQAPSGLEEPCFLKRMPTGNIGISFTPREIGEHMVSVKRMGKHINNSPFKVTVCEREVGDAKKVKVSGKGLKEGQTHSDNIFSVDTRNAGFGGLSVSIEGPSKAEIQCTDKDDGTLNISYKPTEPGYYIVNLKFADHHVEGSPFTVKVAGEGSNRKREKIQRERDAVPITEIGSQCKLTFKMPGITSFDLAACVTSPSNVTEDAEIQEIEDGLYSVHFVPKELGVHTVSVRYSEMHIPGSPFQFTVGPLRDSGSHLVKAGGSGLERGVVGEPAEFNVWTREAGGGSLAISVEGPSKADIEFKDRKDGSCDVSYKVTEPGEYRVGLKFNDRHIPDSPFKVYISPDAGDAHKLEVQQFPQGNIQADAPYQFMVRKNGAKGELDAKIVAPSGTDDDCFIQAIDGEMSSVRFYPRENGIHAIHVKFNGVHIPDSPFRIKVGKDVADPAAVHATGNGLDDIKTGHKADFIINTCNAGVGTLAVSIDGPSKVAMDCTEVEEGYKVRYTPLLPGEHYITVKYNNMHIVGSPFKVHATGDKLADEGAQETSTVIVETVQKIAKGGKSTGVHLPNFKSDASKVVSKGMGLKKAYVGKQNQFSVCATDAGNNILYVGMYGPKGPCEEFHVKHAGHNNYNVQYLVRDRGQYVLLIKWGDDHIPGSPFQIDV</sequence>
<feature type="repeat" description="Filamin" evidence="8">
    <location>
        <begin position="2296"/>
        <end position="2389"/>
    </location>
</feature>
<dbReference type="Pfam" id="PF00630">
    <property type="entry name" value="Filamin"/>
    <property type="match status" value="20"/>
</dbReference>
<feature type="repeat" description="Filamin" evidence="8">
    <location>
        <begin position="1332"/>
        <end position="1424"/>
    </location>
</feature>
<keyword evidence="7" id="KW-0206">Cytoskeleton</keyword>
<feature type="repeat" description="Filamin" evidence="8">
    <location>
        <begin position="1826"/>
        <end position="1918"/>
    </location>
</feature>
<dbReference type="PhylomeDB" id="B4JY94"/>
<protein>
    <submittedName>
        <fullName evidence="11">GH14254</fullName>
    </submittedName>
</protein>
<dbReference type="InterPro" id="IPR013783">
    <property type="entry name" value="Ig-like_fold"/>
</dbReference>
<organism evidence="12">
    <name type="scientific">Drosophila grimshawi</name>
    <name type="common">Hawaiian fruit fly</name>
    <name type="synonym">Idiomyia grimshawi</name>
    <dbReference type="NCBI Taxonomy" id="7222"/>
    <lineage>
        <taxon>Eukaryota</taxon>
        <taxon>Metazoa</taxon>
        <taxon>Ecdysozoa</taxon>
        <taxon>Arthropoda</taxon>
        <taxon>Hexapoda</taxon>
        <taxon>Insecta</taxon>
        <taxon>Pterygota</taxon>
        <taxon>Neoptera</taxon>
        <taxon>Endopterygota</taxon>
        <taxon>Diptera</taxon>
        <taxon>Brachycera</taxon>
        <taxon>Muscomorpha</taxon>
        <taxon>Ephydroidea</taxon>
        <taxon>Drosophilidae</taxon>
        <taxon>Drosophila</taxon>
        <taxon>Hawaiian Drosophila</taxon>
    </lineage>
</organism>
<keyword evidence="5" id="KW-0677">Repeat</keyword>
<dbReference type="InterPro" id="IPR001589">
    <property type="entry name" value="Actinin_actin-bd_CS"/>
</dbReference>
<dbReference type="Pfam" id="PF00337">
    <property type="entry name" value="Gal-bind_lectin"/>
    <property type="match status" value="1"/>
</dbReference>
<comment type="similarity">
    <text evidence="2">Belongs to the filamin family.</text>
</comment>